<dbReference type="Proteomes" id="UP001201980">
    <property type="component" value="Unassembled WGS sequence"/>
</dbReference>
<keyword evidence="4 11" id="KW-0812">Transmembrane</keyword>
<evidence type="ECO:0000256" key="3">
    <source>
        <dbReference type="ARBA" id="ARBA00022448"/>
    </source>
</evidence>
<dbReference type="SMART" id="SM00679">
    <property type="entry name" value="CTNS"/>
    <property type="match status" value="2"/>
</dbReference>
<comment type="caution">
    <text evidence="12">The sequence shown here is derived from an EMBL/GenBank/DDBJ whole genome shotgun (WGS) entry which is preliminary data.</text>
</comment>
<dbReference type="Pfam" id="PF04193">
    <property type="entry name" value="PQ-loop"/>
    <property type="match status" value="2"/>
</dbReference>
<reference evidence="12" key="1">
    <citation type="submission" date="2022-07" db="EMBL/GenBank/DDBJ databases">
        <title>Draft genome sequence of Zalerion maritima ATCC 34329, a (micro)plastics degrading marine fungus.</title>
        <authorList>
            <person name="Paco A."/>
            <person name="Goncalves M.F.M."/>
            <person name="Rocha-Santos T.A.P."/>
            <person name="Alves A."/>
        </authorList>
    </citation>
    <scope>NUCLEOTIDE SEQUENCE</scope>
    <source>
        <strain evidence="12">ATCC 34329</strain>
    </source>
</reference>
<comment type="subcellular location">
    <subcellularLocation>
        <location evidence="1">Lysosome membrane</location>
        <topology evidence="1">Multi-pass membrane protein</topology>
    </subcellularLocation>
</comment>
<evidence type="ECO:0000256" key="10">
    <source>
        <dbReference type="ARBA" id="ARBA00048473"/>
    </source>
</evidence>
<feature type="transmembrane region" description="Helical" evidence="11">
    <location>
        <begin position="86"/>
        <end position="107"/>
    </location>
</feature>
<keyword evidence="13" id="KW-1185">Reference proteome</keyword>
<feature type="transmembrane region" description="Helical" evidence="11">
    <location>
        <begin position="5"/>
        <end position="26"/>
    </location>
</feature>
<dbReference type="AlphaFoldDB" id="A0AAD5RZW0"/>
<evidence type="ECO:0000256" key="9">
    <source>
        <dbReference type="ARBA" id="ARBA00023228"/>
    </source>
</evidence>
<accession>A0AAD5RZW0</accession>
<keyword evidence="5" id="KW-0677">Repeat</keyword>
<dbReference type="PANTHER" id="PTHR13131">
    <property type="entry name" value="CYSTINOSIN"/>
    <property type="match status" value="1"/>
</dbReference>
<evidence type="ECO:0000256" key="6">
    <source>
        <dbReference type="ARBA" id="ARBA00022847"/>
    </source>
</evidence>
<keyword evidence="6" id="KW-0769">Symport</keyword>
<keyword evidence="3" id="KW-0813">Transport</keyword>
<keyword evidence="7 11" id="KW-1133">Transmembrane helix</keyword>
<evidence type="ECO:0000256" key="8">
    <source>
        <dbReference type="ARBA" id="ARBA00023136"/>
    </source>
</evidence>
<keyword evidence="9" id="KW-0458">Lysosome</keyword>
<feature type="transmembrane region" description="Helical" evidence="11">
    <location>
        <begin position="160"/>
        <end position="182"/>
    </location>
</feature>
<dbReference type="Gene3D" id="1.20.1280.290">
    <property type="match status" value="2"/>
</dbReference>
<evidence type="ECO:0000313" key="13">
    <source>
        <dbReference type="Proteomes" id="UP001201980"/>
    </source>
</evidence>
<dbReference type="GO" id="GO:0005774">
    <property type="term" value="C:vacuolar membrane"/>
    <property type="evidence" value="ECO:0007669"/>
    <property type="project" value="TreeGrafter"/>
</dbReference>
<evidence type="ECO:0000256" key="11">
    <source>
        <dbReference type="SAM" id="Phobius"/>
    </source>
</evidence>
<protein>
    <submittedName>
        <fullName evidence="12">Cystinosin-like protein</fullName>
    </submittedName>
</protein>
<comment type="similarity">
    <text evidence="2">Belongs to the cystinosin family.</text>
</comment>
<evidence type="ECO:0000256" key="4">
    <source>
        <dbReference type="ARBA" id="ARBA00022692"/>
    </source>
</evidence>
<evidence type="ECO:0000256" key="5">
    <source>
        <dbReference type="ARBA" id="ARBA00022737"/>
    </source>
</evidence>
<feature type="transmembrane region" description="Helical" evidence="11">
    <location>
        <begin position="46"/>
        <end position="65"/>
    </location>
</feature>
<dbReference type="PANTHER" id="PTHR13131:SF5">
    <property type="entry name" value="CYSTINOSIN"/>
    <property type="match status" value="1"/>
</dbReference>
<organism evidence="12 13">
    <name type="scientific">Zalerion maritima</name>
    <dbReference type="NCBI Taxonomy" id="339359"/>
    <lineage>
        <taxon>Eukaryota</taxon>
        <taxon>Fungi</taxon>
        <taxon>Dikarya</taxon>
        <taxon>Ascomycota</taxon>
        <taxon>Pezizomycotina</taxon>
        <taxon>Sordariomycetes</taxon>
        <taxon>Lulworthiomycetidae</taxon>
        <taxon>Lulworthiales</taxon>
        <taxon>Lulworthiaceae</taxon>
        <taxon>Zalerion</taxon>
    </lineage>
</organism>
<comment type="catalytic activity">
    <reaction evidence="10">
        <text>L-cystine(out) + H(+)(out) = L-cystine(in) + H(+)(in)</text>
        <dbReference type="Rhea" id="RHEA:66172"/>
        <dbReference type="ChEBI" id="CHEBI:15378"/>
        <dbReference type="ChEBI" id="CHEBI:35491"/>
    </reaction>
    <physiologicalReaction direction="left-to-right" evidence="10">
        <dbReference type="Rhea" id="RHEA:66173"/>
    </physiologicalReaction>
</comment>
<evidence type="ECO:0000256" key="1">
    <source>
        <dbReference type="ARBA" id="ARBA00004155"/>
    </source>
</evidence>
<sequence length="287" mass="32193">MGFTFLEFLSTVFGWVYTIAWSLSFYPQPLLNWKRKSTSGTTMDFPLINCLGFLTYFIFNALFLYSPTVREQYAARHHGLTPTAQFNDLVFAFHAFVLSAVSTSMYFPSLWSGFSHGSTIGRRPSRTMSGIMVGCLVGVAIVVFIVLGSPSKGYGTGDEWCWLDAVYSLSYVKLIITLVKYTPQIVTNYRHRSTAGWSIWQILLDLMGGFLSIAQQGVDSYIQRDWSGITGNPVKFALGNVSIAYDVLFLLQHYVLYPDEGDKHLDAIVGERTRLLEEGGGREARSD</sequence>
<dbReference type="FunFam" id="1.20.1280.290:FF:000016">
    <property type="entry name" value="Cystinosin homolog"/>
    <property type="match status" value="1"/>
</dbReference>
<evidence type="ECO:0000256" key="7">
    <source>
        <dbReference type="ARBA" id="ARBA00022989"/>
    </source>
</evidence>
<dbReference type="InterPro" id="IPR006603">
    <property type="entry name" value="PQ-loop_rpt"/>
</dbReference>
<evidence type="ECO:0000313" key="12">
    <source>
        <dbReference type="EMBL" id="KAJ2906611.1"/>
    </source>
</evidence>
<dbReference type="EMBL" id="JAKWBI020000011">
    <property type="protein sequence ID" value="KAJ2906611.1"/>
    <property type="molecule type" value="Genomic_DNA"/>
</dbReference>
<dbReference type="GO" id="GO:0015184">
    <property type="term" value="F:L-cystine transmembrane transporter activity"/>
    <property type="evidence" value="ECO:0007669"/>
    <property type="project" value="TreeGrafter"/>
</dbReference>
<dbReference type="InterPro" id="IPR005282">
    <property type="entry name" value="LC_transporter"/>
</dbReference>
<keyword evidence="8 11" id="KW-0472">Membrane</keyword>
<name>A0AAD5RZW0_9PEZI</name>
<feature type="transmembrane region" description="Helical" evidence="11">
    <location>
        <begin position="127"/>
        <end position="148"/>
    </location>
</feature>
<dbReference type="GO" id="GO:0015293">
    <property type="term" value="F:symporter activity"/>
    <property type="evidence" value="ECO:0007669"/>
    <property type="project" value="UniProtKB-KW"/>
</dbReference>
<dbReference type="GO" id="GO:0000324">
    <property type="term" value="C:fungal-type vacuole"/>
    <property type="evidence" value="ECO:0007669"/>
    <property type="project" value="TreeGrafter"/>
</dbReference>
<evidence type="ECO:0000256" key="2">
    <source>
        <dbReference type="ARBA" id="ARBA00006855"/>
    </source>
</evidence>
<gene>
    <name evidence="12" type="ORF">MKZ38_000866</name>
</gene>
<proteinExistence type="inferred from homology"/>